<protein>
    <submittedName>
        <fullName evidence="2">Acetyltransferase</fullName>
    </submittedName>
</protein>
<dbReference type="InterPro" id="IPR000182">
    <property type="entry name" value="GNAT_dom"/>
</dbReference>
<evidence type="ECO:0000313" key="3">
    <source>
        <dbReference type="Proteomes" id="UP001597249"/>
    </source>
</evidence>
<dbReference type="SUPFAM" id="SSF55729">
    <property type="entry name" value="Acyl-CoA N-acyltransferases (Nat)"/>
    <property type="match status" value="1"/>
</dbReference>
<reference evidence="3" key="1">
    <citation type="journal article" date="2019" name="Int. J. Syst. Evol. Microbiol.">
        <title>The Global Catalogue of Microorganisms (GCM) 10K type strain sequencing project: providing services to taxonomists for standard genome sequencing and annotation.</title>
        <authorList>
            <consortium name="The Broad Institute Genomics Platform"/>
            <consortium name="The Broad Institute Genome Sequencing Center for Infectious Disease"/>
            <person name="Wu L."/>
            <person name="Ma J."/>
        </authorList>
    </citation>
    <scope>NUCLEOTIDE SEQUENCE [LARGE SCALE GENOMIC DNA]</scope>
    <source>
        <strain evidence="3">CCM 8911</strain>
    </source>
</reference>
<sequence>MAKIRVRPATATDLAKIMGIIGAAKARLKRQGIPQWQAAYPARGDISADLAAGTGRVLLVGDQVAAYASLEDAPEPVYDQLSGGHWQDSGPYSTIHRVAMGATFQGQHLSLPFMRGLIAEAARAHPAVRVDTQTENLVMQHILTQLGFGRRGLVRWTFEVPVVECWAYELNLPAGGEARQ</sequence>
<evidence type="ECO:0000259" key="1">
    <source>
        <dbReference type="PROSITE" id="PS51186"/>
    </source>
</evidence>
<dbReference type="PROSITE" id="PS51186">
    <property type="entry name" value="GNAT"/>
    <property type="match status" value="1"/>
</dbReference>
<feature type="domain" description="N-acetyltransferase" evidence="1">
    <location>
        <begin position="4"/>
        <end position="175"/>
    </location>
</feature>
<gene>
    <name evidence="2" type="ORF">ACFQ3L_08030</name>
</gene>
<dbReference type="EMBL" id="JBHTMO010000024">
    <property type="protein sequence ID" value="MFD1393517.1"/>
    <property type="molecule type" value="Genomic_DNA"/>
</dbReference>
<dbReference type="Gene3D" id="3.40.630.30">
    <property type="match status" value="1"/>
</dbReference>
<dbReference type="InterPro" id="IPR016181">
    <property type="entry name" value="Acyl_CoA_acyltransferase"/>
</dbReference>
<accession>A0ABW4BDB1</accession>
<comment type="caution">
    <text evidence="2">The sequence shown here is derived from an EMBL/GenBank/DDBJ whole genome shotgun (WGS) entry which is preliminary data.</text>
</comment>
<organism evidence="2 3">
    <name type="scientific">Lacticaseibacillus jixianensis</name>
    <dbReference type="NCBI Taxonomy" id="2486012"/>
    <lineage>
        <taxon>Bacteria</taxon>
        <taxon>Bacillati</taxon>
        <taxon>Bacillota</taxon>
        <taxon>Bacilli</taxon>
        <taxon>Lactobacillales</taxon>
        <taxon>Lactobacillaceae</taxon>
        <taxon>Lacticaseibacillus</taxon>
    </lineage>
</organism>
<proteinExistence type="predicted"/>
<dbReference type="RefSeq" id="WP_125584657.1">
    <property type="nucleotide sequence ID" value="NZ_JBHTMO010000024.1"/>
</dbReference>
<dbReference type="Proteomes" id="UP001597249">
    <property type="component" value="Unassembled WGS sequence"/>
</dbReference>
<keyword evidence="3" id="KW-1185">Reference proteome</keyword>
<evidence type="ECO:0000313" key="2">
    <source>
        <dbReference type="EMBL" id="MFD1393517.1"/>
    </source>
</evidence>
<name>A0ABW4BDB1_9LACO</name>